<reference evidence="3" key="1">
    <citation type="submission" date="2023-07" db="EMBL/GenBank/DDBJ databases">
        <authorList>
            <consortium name="AG Swart"/>
            <person name="Singh M."/>
            <person name="Singh A."/>
            <person name="Seah K."/>
            <person name="Emmerich C."/>
        </authorList>
    </citation>
    <scope>NUCLEOTIDE SEQUENCE</scope>
    <source>
        <strain evidence="3">DP1</strain>
    </source>
</reference>
<organism evidence="3 4">
    <name type="scientific">Euplotes crassus</name>
    <dbReference type="NCBI Taxonomy" id="5936"/>
    <lineage>
        <taxon>Eukaryota</taxon>
        <taxon>Sar</taxon>
        <taxon>Alveolata</taxon>
        <taxon>Ciliophora</taxon>
        <taxon>Intramacronucleata</taxon>
        <taxon>Spirotrichea</taxon>
        <taxon>Hypotrichia</taxon>
        <taxon>Euplotida</taxon>
        <taxon>Euplotidae</taxon>
        <taxon>Moneuplotes</taxon>
    </lineage>
</organism>
<evidence type="ECO:0000256" key="1">
    <source>
        <dbReference type="SAM" id="Coils"/>
    </source>
</evidence>
<dbReference type="AlphaFoldDB" id="A0AAD1XQY5"/>
<gene>
    <name evidence="3" type="ORF">ECRASSUSDP1_LOCUS18709</name>
</gene>
<proteinExistence type="predicted"/>
<feature type="region of interest" description="Disordered" evidence="2">
    <location>
        <begin position="1"/>
        <end position="29"/>
    </location>
</feature>
<feature type="coiled-coil region" evidence="1">
    <location>
        <begin position="33"/>
        <end position="114"/>
    </location>
</feature>
<evidence type="ECO:0000256" key="2">
    <source>
        <dbReference type="SAM" id="MobiDB-lite"/>
    </source>
</evidence>
<dbReference type="EMBL" id="CAMPGE010018957">
    <property type="protein sequence ID" value="CAI2377325.1"/>
    <property type="molecule type" value="Genomic_DNA"/>
</dbReference>
<keyword evidence="4" id="KW-1185">Reference proteome</keyword>
<comment type="caution">
    <text evidence="3">The sequence shown here is derived from an EMBL/GenBank/DDBJ whole genome shotgun (WGS) entry which is preliminary data.</text>
</comment>
<protein>
    <submittedName>
        <fullName evidence="3">Uncharacterized protein</fullName>
    </submittedName>
</protein>
<keyword evidence="1" id="KW-0175">Coiled coil</keyword>
<dbReference type="Proteomes" id="UP001295684">
    <property type="component" value="Unassembled WGS sequence"/>
</dbReference>
<evidence type="ECO:0000313" key="4">
    <source>
        <dbReference type="Proteomes" id="UP001295684"/>
    </source>
</evidence>
<accession>A0AAD1XQY5</accession>
<feature type="compositionally biased region" description="Polar residues" evidence="2">
    <location>
        <begin position="1"/>
        <end position="12"/>
    </location>
</feature>
<evidence type="ECO:0000313" key="3">
    <source>
        <dbReference type="EMBL" id="CAI2377325.1"/>
    </source>
</evidence>
<name>A0AAD1XQY5_EUPCR</name>
<sequence>MEGSPSRSSQHAKTMGGSQAPIKQRVKMVEKSIQDGKTELNNNKKEMQVLRSECATLEAKNKETTNEILKEILEDIANLDKDFKKLVEMDNNEVKFLQQQLFQLTQEKTKLQQSVVMLDTRVANVENDVGFE</sequence>